<feature type="region of interest" description="Disordered" evidence="1">
    <location>
        <begin position="1"/>
        <end position="25"/>
    </location>
</feature>
<reference evidence="2" key="1">
    <citation type="submission" date="2020-06" db="EMBL/GenBank/DDBJ databases">
        <authorList>
            <person name="Li T."/>
            <person name="Hu X."/>
            <person name="Zhang T."/>
            <person name="Song X."/>
            <person name="Zhang H."/>
            <person name="Dai N."/>
            <person name="Sheng W."/>
            <person name="Hou X."/>
            <person name="Wei L."/>
        </authorList>
    </citation>
    <scope>NUCLEOTIDE SEQUENCE</scope>
    <source>
        <strain evidence="2">KEN8</strain>
        <tissue evidence="2">Leaf</tissue>
    </source>
</reference>
<dbReference type="CDD" id="cd01647">
    <property type="entry name" value="RT_LTR"/>
    <property type="match status" value="1"/>
</dbReference>
<dbReference type="AlphaFoldDB" id="A0AAW2JCK2"/>
<reference evidence="2" key="2">
    <citation type="journal article" date="2024" name="Plant">
        <title>Genomic evolution and insights into agronomic trait innovations of Sesamum species.</title>
        <authorList>
            <person name="Miao H."/>
            <person name="Wang L."/>
            <person name="Qu L."/>
            <person name="Liu H."/>
            <person name="Sun Y."/>
            <person name="Le M."/>
            <person name="Wang Q."/>
            <person name="Wei S."/>
            <person name="Zheng Y."/>
            <person name="Lin W."/>
            <person name="Duan Y."/>
            <person name="Cao H."/>
            <person name="Xiong S."/>
            <person name="Wang X."/>
            <person name="Wei L."/>
            <person name="Li C."/>
            <person name="Ma Q."/>
            <person name="Ju M."/>
            <person name="Zhao R."/>
            <person name="Li G."/>
            <person name="Mu C."/>
            <person name="Tian Q."/>
            <person name="Mei H."/>
            <person name="Zhang T."/>
            <person name="Gao T."/>
            <person name="Zhang H."/>
        </authorList>
    </citation>
    <scope>NUCLEOTIDE SEQUENCE</scope>
    <source>
        <strain evidence="2">KEN8</strain>
    </source>
</reference>
<proteinExistence type="predicted"/>
<dbReference type="PANTHER" id="PTHR24559:SF457">
    <property type="entry name" value="RNA-DIRECTED DNA POLYMERASE HOMOLOG"/>
    <property type="match status" value="1"/>
</dbReference>
<dbReference type="Gene3D" id="3.10.10.10">
    <property type="entry name" value="HIV Type 1 Reverse Transcriptase, subunit A, domain 1"/>
    <property type="match status" value="1"/>
</dbReference>
<dbReference type="Gene3D" id="3.30.70.270">
    <property type="match status" value="1"/>
</dbReference>
<organism evidence="2">
    <name type="scientific">Sesamum calycinum</name>
    <dbReference type="NCBI Taxonomy" id="2727403"/>
    <lineage>
        <taxon>Eukaryota</taxon>
        <taxon>Viridiplantae</taxon>
        <taxon>Streptophyta</taxon>
        <taxon>Embryophyta</taxon>
        <taxon>Tracheophyta</taxon>
        <taxon>Spermatophyta</taxon>
        <taxon>Magnoliopsida</taxon>
        <taxon>eudicotyledons</taxon>
        <taxon>Gunneridae</taxon>
        <taxon>Pentapetalae</taxon>
        <taxon>asterids</taxon>
        <taxon>lamiids</taxon>
        <taxon>Lamiales</taxon>
        <taxon>Pedaliaceae</taxon>
        <taxon>Sesamum</taxon>
    </lineage>
</organism>
<dbReference type="InterPro" id="IPR043502">
    <property type="entry name" value="DNA/RNA_pol_sf"/>
</dbReference>
<dbReference type="SUPFAM" id="SSF56672">
    <property type="entry name" value="DNA/RNA polymerases"/>
    <property type="match status" value="1"/>
</dbReference>
<name>A0AAW2JCK2_9LAMI</name>
<evidence type="ECO:0000256" key="1">
    <source>
        <dbReference type="SAM" id="MobiDB-lite"/>
    </source>
</evidence>
<gene>
    <name evidence="2" type="ORF">Scaly_2623800</name>
</gene>
<dbReference type="InterPro" id="IPR053134">
    <property type="entry name" value="RNA-dir_DNA_polymerase"/>
</dbReference>
<dbReference type="InterPro" id="IPR043128">
    <property type="entry name" value="Rev_trsase/Diguanyl_cyclase"/>
</dbReference>
<dbReference type="PANTHER" id="PTHR24559">
    <property type="entry name" value="TRANSPOSON TY3-I GAG-POL POLYPROTEIN"/>
    <property type="match status" value="1"/>
</dbReference>
<evidence type="ECO:0000313" key="2">
    <source>
        <dbReference type="EMBL" id="KAL0291716.1"/>
    </source>
</evidence>
<dbReference type="EMBL" id="JACGWM010001558">
    <property type="protein sequence ID" value="KAL0291716.1"/>
    <property type="molecule type" value="Genomic_DNA"/>
</dbReference>
<feature type="compositionally biased region" description="Basic residues" evidence="1">
    <location>
        <begin position="1"/>
        <end position="14"/>
    </location>
</feature>
<accession>A0AAW2JCK2</accession>
<comment type="caution">
    <text evidence="2">The sequence shown here is derived from an EMBL/GenBank/DDBJ whole genome shotgun (WGS) entry which is preliminary data.</text>
</comment>
<protein>
    <submittedName>
        <fullName evidence="2">Uncharacterized protein</fullName>
    </submittedName>
</protein>
<sequence length="301" mass="33961">MTRGKRREARKRTVPIKGSRTKATNGIDLNGNTGSFAGEEFGSDFEEDIPSRVFSAYAINAGTEFSSGIERNDGVFNEELRNKKDGRIRVCVDYRDFPKDDFPHIDVLVDSAASYAMYEFMDVTDKLKTALTTAWGTYCYTVMLFGSKNAGATYQRMATARLHDMIGKREEVDDMMVKSDTREGKLIGHIVSQRGIKIDPDILDCSSNACSSTEKKVRGGRLQYKSRFIAKLTSVCEPPLLRKDQPVVWNEQCQIAFDNMKEYLMNLPVLQQPRPGKPLIFYFAIEETSVGAMVPKKVKIR</sequence>